<dbReference type="AlphaFoldDB" id="N8QA14"/>
<evidence type="ECO:0000313" key="2">
    <source>
        <dbReference type="Proteomes" id="UP000023776"/>
    </source>
</evidence>
<gene>
    <name evidence="1" type="ORF">F988_02236</name>
</gene>
<keyword evidence="2" id="KW-1185">Reference proteome</keyword>
<dbReference type="Proteomes" id="UP000023776">
    <property type="component" value="Unassembled WGS sequence"/>
</dbReference>
<dbReference type="HOGENOM" id="CLU_2802628_0_0_6"/>
<name>N8QA14_9GAMM</name>
<proteinExistence type="predicted"/>
<reference evidence="1 2" key="1">
    <citation type="submission" date="2013-02" db="EMBL/GenBank/DDBJ databases">
        <title>The Genome Sequence of Acinetobacter parvus CIP 108168.</title>
        <authorList>
            <consortium name="The Broad Institute Genome Sequencing Platform"/>
            <consortium name="The Broad Institute Genome Sequencing Center for Infectious Disease"/>
            <person name="Cerqueira G."/>
            <person name="Feldgarden M."/>
            <person name="Courvalin P."/>
            <person name="Perichon B."/>
            <person name="Grillot-Courvalin C."/>
            <person name="Clermont D."/>
            <person name="Rocha E."/>
            <person name="Yoon E.-J."/>
            <person name="Nemec A."/>
            <person name="Walker B."/>
            <person name="Young S.K."/>
            <person name="Zeng Q."/>
            <person name="Gargeya S."/>
            <person name="Fitzgerald M."/>
            <person name="Haas B."/>
            <person name="Abouelleil A."/>
            <person name="Alvarado L."/>
            <person name="Arachchi H.M."/>
            <person name="Berlin A.M."/>
            <person name="Chapman S.B."/>
            <person name="Dewar J."/>
            <person name="Goldberg J."/>
            <person name="Griggs A."/>
            <person name="Gujja S."/>
            <person name="Hansen M."/>
            <person name="Howarth C."/>
            <person name="Imamovic A."/>
            <person name="Larimer J."/>
            <person name="McCowan C."/>
            <person name="Murphy C."/>
            <person name="Neiman D."/>
            <person name="Pearson M."/>
            <person name="Priest M."/>
            <person name="Roberts A."/>
            <person name="Saif S."/>
            <person name="Shea T."/>
            <person name="Sisk P."/>
            <person name="Sykes S."/>
            <person name="Wortman J."/>
            <person name="Nusbaum C."/>
            <person name="Birren B."/>
        </authorList>
    </citation>
    <scope>NUCLEOTIDE SEQUENCE [LARGE SCALE GENOMIC DNA]</scope>
    <source>
        <strain evidence="1 2">CIP 108168</strain>
    </source>
</reference>
<protein>
    <submittedName>
        <fullName evidence="1">Uncharacterized protein</fullName>
    </submittedName>
</protein>
<sequence length="67" mass="7625">MVSRIILSTSKSHLKDIVKINHFSAESAALTTLMAVRPKFEKVDHYGQIFTVCTYFVLAKLYDVFSN</sequence>
<organism evidence="1 2">
    <name type="scientific">Acinetobacter parvus DSM 16617 = CIP 108168</name>
    <dbReference type="NCBI Taxonomy" id="981333"/>
    <lineage>
        <taxon>Bacteria</taxon>
        <taxon>Pseudomonadati</taxon>
        <taxon>Pseudomonadota</taxon>
        <taxon>Gammaproteobacteria</taxon>
        <taxon>Moraxellales</taxon>
        <taxon>Moraxellaceae</taxon>
        <taxon>Acinetobacter</taxon>
    </lineage>
</organism>
<evidence type="ECO:0000313" key="1">
    <source>
        <dbReference type="EMBL" id="ENU35581.1"/>
    </source>
</evidence>
<dbReference type="EMBL" id="APOM01000052">
    <property type="protein sequence ID" value="ENU35581.1"/>
    <property type="molecule type" value="Genomic_DNA"/>
</dbReference>
<comment type="caution">
    <text evidence="1">The sequence shown here is derived from an EMBL/GenBank/DDBJ whole genome shotgun (WGS) entry which is preliminary data.</text>
</comment>
<accession>N8QA14</accession>